<protein>
    <submittedName>
        <fullName evidence="2">ATP-dependent zinc protease</fullName>
    </submittedName>
</protein>
<evidence type="ECO:0000313" key="3">
    <source>
        <dbReference type="Proteomes" id="UP001501508"/>
    </source>
</evidence>
<evidence type="ECO:0000259" key="1">
    <source>
        <dbReference type="Pfam" id="PF05618"/>
    </source>
</evidence>
<dbReference type="Proteomes" id="UP001501508">
    <property type="component" value="Unassembled WGS sequence"/>
</dbReference>
<keyword evidence="2" id="KW-0378">Hydrolase</keyword>
<dbReference type="InterPro" id="IPR008503">
    <property type="entry name" value="Asp_endopeptidase"/>
</dbReference>
<sequence>MLASQIIGATEIVNFPEFNWLRVQARVDTGARTSAMHCARVVLEKKEGRPLLNFWLTVDAGREPVGFSTFDFQEREVKSSFGTVEKRFAIKTLVVINGRRFRGSFTLSNRDNMVYPVLIGRNFLKGRFLVDASVNKVKPSKA</sequence>
<dbReference type="RefSeq" id="WP_345029647.1">
    <property type="nucleotide sequence ID" value="NZ_BAABEY010000024.1"/>
</dbReference>
<dbReference type="GO" id="GO:0008233">
    <property type="term" value="F:peptidase activity"/>
    <property type="evidence" value="ECO:0007669"/>
    <property type="project" value="UniProtKB-KW"/>
</dbReference>
<feature type="domain" description="Retropepsin-like aspartic endopeptidase" evidence="1">
    <location>
        <begin position="7"/>
        <end position="139"/>
    </location>
</feature>
<accession>A0ABP8M1B7</accession>
<dbReference type="GO" id="GO:0006508">
    <property type="term" value="P:proteolysis"/>
    <property type="evidence" value="ECO:0007669"/>
    <property type="project" value="UniProtKB-KW"/>
</dbReference>
<dbReference type="PANTHER" id="PTHR38037:SF2">
    <property type="entry name" value="ATP-DEPENDENT ZINC PROTEASE DOMAIN-CONTAINING PROTEIN-RELATED"/>
    <property type="match status" value="1"/>
</dbReference>
<dbReference type="PANTHER" id="PTHR38037">
    <property type="entry name" value="ZN_PROTEASE DOMAIN-CONTAINING PROTEIN"/>
    <property type="match status" value="1"/>
</dbReference>
<keyword evidence="2" id="KW-0645">Protease</keyword>
<dbReference type="Pfam" id="PF05618">
    <property type="entry name" value="Zn_protease"/>
    <property type="match status" value="1"/>
</dbReference>
<proteinExistence type="predicted"/>
<dbReference type="SUPFAM" id="SSF50630">
    <property type="entry name" value="Acid proteases"/>
    <property type="match status" value="1"/>
</dbReference>
<evidence type="ECO:0000313" key="2">
    <source>
        <dbReference type="EMBL" id="GAA4440874.1"/>
    </source>
</evidence>
<comment type="caution">
    <text evidence="2">The sequence shown here is derived from an EMBL/GenBank/DDBJ whole genome shotgun (WGS) entry which is preliminary data.</text>
</comment>
<reference evidence="3" key="1">
    <citation type="journal article" date="2019" name="Int. J. Syst. Evol. Microbiol.">
        <title>The Global Catalogue of Microorganisms (GCM) 10K type strain sequencing project: providing services to taxonomists for standard genome sequencing and annotation.</title>
        <authorList>
            <consortium name="The Broad Institute Genomics Platform"/>
            <consortium name="The Broad Institute Genome Sequencing Center for Infectious Disease"/>
            <person name="Wu L."/>
            <person name="Ma J."/>
        </authorList>
    </citation>
    <scope>NUCLEOTIDE SEQUENCE [LARGE SCALE GENOMIC DNA]</scope>
    <source>
        <strain evidence="3">JCM 31920</strain>
    </source>
</reference>
<organism evidence="2 3">
    <name type="scientific">Ravibacter arvi</name>
    <dbReference type="NCBI Taxonomy" id="2051041"/>
    <lineage>
        <taxon>Bacteria</taxon>
        <taxon>Pseudomonadati</taxon>
        <taxon>Bacteroidota</taxon>
        <taxon>Cytophagia</taxon>
        <taxon>Cytophagales</taxon>
        <taxon>Spirosomataceae</taxon>
        <taxon>Ravibacter</taxon>
    </lineage>
</organism>
<dbReference type="EMBL" id="BAABEY010000024">
    <property type="protein sequence ID" value="GAA4440874.1"/>
    <property type="molecule type" value="Genomic_DNA"/>
</dbReference>
<keyword evidence="3" id="KW-1185">Reference proteome</keyword>
<name>A0ABP8M1B7_9BACT</name>
<dbReference type="Gene3D" id="2.40.70.10">
    <property type="entry name" value="Acid Proteases"/>
    <property type="match status" value="1"/>
</dbReference>
<gene>
    <name evidence="2" type="ORF">GCM10023091_25180</name>
</gene>
<dbReference type="InterPro" id="IPR021109">
    <property type="entry name" value="Peptidase_aspartic_dom_sf"/>
</dbReference>